<gene>
    <name evidence="2" type="ORF">GCM10017567_30310</name>
</gene>
<organism evidence="2 3">
    <name type="scientific">Amycolatopsis bullii</name>
    <dbReference type="NCBI Taxonomy" id="941987"/>
    <lineage>
        <taxon>Bacteria</taxon>
        <taxon>Bacillati</taxon>
        <taxon>Actinomycetota</taxon>
        <taxon>Actinomycetes</taxon>
        <taxon>Pseudonocardiales</taxon>
        <taxon>Pseudonocardiaceae</taxon>
        <taxon>Amycolatopsis</taxon>
    </lineage>
</organism>
<evidence type="ECO:0000256" key="1">
    <source>
        <dbReference type="SAM" id="MobiDB-lite"/>
    </source>
</evidence>
<evidence type="ECO:0000313" key="3">
    <source>
        <dbReference type="Proteomes" id="UP000649955"/>
    </source>
</evidence>
<dbReference type="EMBL" id="BNAW01000010">
    <property type="protein sequence ID" value="GHG11033.1"/>
    <property type="molecule type" value="Genomic_DNA"/>
</dbReference>
<comment type="caution">
    <text evidence="2">The sequence shown here is derived from an EMBL/GenBank/DDBJ whole genome shotgun (WGS) entry which is preliminary data.</text>
</comment>
<sequence>MLLGGEDARQVVAERFVDRGEGSEEQAELDEPGRRVSHFSPSAGKVRRGASEFLRPDQRDEEVDEEAECQQAADDVGQGSGAAHSFSKPRNTSASTTKTPISSTA</sequence>
<reference evidence="3" key="1">
    <citation type="journal article" date="2019" name="Int. J. Syst. Evol. Microbiol.">
        <title>The Global Catalogue of Microorganisms (GCM) 10K type strain sequencing project: providing services to taxonomists for standard genome sequencing and annotation.</title>
        <authorList>
            <consortium name="The Broad Institute Genomics Platform"/>
            <consortium name="The Broad Institute Genome Sequencing Center for Infectious Disease"/>
            <person name="Wu L."/>
            <person name="Ma J."/>
        </authorList>
    </citation>
    <scope>NUCLEOTIDE SEQUENCE [LARGE SCALE GENOMIC DNA]</scope>
    <source>
        <strain evidence="3">CGMCC 4.7680</strain>
    </source>
</reference>
<proteinExistence type="predicted"/>
<evidence type="ECO:0000313" key="2">
    <source>
        <dbReference type="EMBL" id="GHG11033.1"/>
    </source>
</evidence>
<feature type="region of interest" description="Disordered" evidence="1">
    <location>
        <begin position="1"/>
        <end position="105"/>
    </location>
</feature>
<protein>
    <submittedName>
        <fullName evidence="2">Uncharacterized protein</fullName>
    </submittedName>
</protein>
<dbReference type="Proteomes" id="UP000649955">
    <property type="component" value="Unassembled WGS sequence"/>
</dbReference>
<accession>A0ABQ3KDD3</accession>
<keyword evidence="3" id="KW-1185">Reference proteome</keyword>
<name>A0ABQ3KDD3_9PSEU</name>
<feature type="compositionally biased region" description="Polar residues" evidence="1">
    <location>
        <begin position="88"/>
        <end position="105"/>
    </location>
</feature>
<feature type="compositionally biased region" description="Acidic residues" evidence="1">
    <location>
        <begin position="59"/>
        <end position="68"/>
    </location>
</feature>